<keyword evidence="2" id="KW-1185">Reference proteome</keyword>
<name>B7FNW6_PHATC</name>
<dbReference type="AlphaFoldDB" id="B7FNW6"/>
<dbReference type="HOGENOM" id="CLU_1921188_0_0_1"/>
<proteinExistence type="predicted"/>
<dbReference type="EMBL" id="CM000605">
    <property type="protein sequence ID" value="EEC51574.1"/>
    <property type="molecule type" value="Genomic_DNA"/>
</dbReference>
<evidence type="ECO:0000313" key="2">
    <source>
        <dbReference type="Proteomes" id="UP000000759"/>
    </source>
</evidence>
<protein>
    <submittedName>
        <fullName evidence="1">Uncharacterized protein</fullName>
    </submittedName>
</protein>
<reference evidence="1 2" key="1">
    <citation type="journal article" date="2008" name="Nature">
        <title>The Phaeodactylum genome reveals the evolutionary history of diatom genomes.</title>
        <authorList>
            <person name="Bowler C."/>
            <person name="Allen A.E."/>
            <person name="Badger J.H."/>
            <person name="Grimwood J."/>
            <person name="Jabbari K."/>
            <person name="Kuo A."/>
            <person name="Maheswari U."/>
            <person name="Martens C."/>
            <person name="Maumus F."/>
            <person name="Otillar R.P."/>
            <person name="Rayko E."/>
            <person name="Salamov A."/>
            <person name="Vandepoele K."/>
            <person name="Beszteri B."/>
            <person name="Gruber A."/>
            <person name="Heijde M."/>
            <person name="Katinka M."/>
            <person name="Mock T."/>
            <person name="Valentin K."/>
            <person name="Verret F."/>
            <person name="Berges J.A."/>
            <person name="Brownlee C."/>
            <person name="Cadoret J.P."/>
            <person name="Chiovitti A."/>
            <person name="Choi C.J."/>
            <person name="Coesel S."/>
            <person name="De Martino A."/>
            <person name="Detter J.C."/>
            <person name="Durkin C."/>
            <person name="Falciatore A."/>
            <person name="Fournet J."/>
            <person name="Haruta M."/>
            <person name="Huysman M.J."/>
            <person name="Jenkins B.D."/>
            <person name="Jiroutova K."/>
            <person name="Jorgensen R.E."/>
            <person name="Joubert Y."/>
            <person name="Kaplan A."/>
            <person name="Kroger N."/>
            <person name="Kroth P.G."/>
            <person name="La Roche J."/>
            <person name="Lindquist E."/>
            <person name="Lommer M."/>
            <person name="Martin-Jezequel V."/>
            <person name="Lopez P.J."/>
            <person name="Lucas S."/>
            <person name="Mangogna M."/>
            <person name="McGinnis K."/>
            <person name="Medlin L.K."/>
            <person name="Montsant A."/>
            <person name="Oudot-Le Secq M.P."/>
            <person name="Napoli C."/>
            <person name="Obornik M."/>
            <person name="Parker M.S."/>
            <person name="Petit J.L."/>
            <person name="Porcel B.M."/>
            <person name="Poulsen N."/>
            <person name="Robison M."/>
            <person name="Rychlewski L."/>
            <person name="Rynearson T.A."/>
            <person name="Schmutz J."/>
            <person name="Shapiro H."/>
            <person name="Siaut M."/>
            <person name="Stanley M."/>
            <person name="Sussman M.R."/>
            <person name="Taylor A.R."/>
            <person name="Vardi A."/>
            <person name="von Dassow P."/>
            <person name="Vyverman W."/>
            <person name="Willis A."/>
            <person name="Wyrwicz L.S."/>
            <person name="Rokhsar D.S."/>
            <person name="Weissenbach J."/>
            <person name="Armbrust E.V."/>
            <person name="Green B.R."/>
            <person name="Van de Peer Y."/>
            <person name="Grigoriev I.V."/>
        </authorList>
    </citation>
    <scope>NUCLEOTIDE SEQUENCE [LARGE SCALE GENOMIC DNA]</scope>
    <source>
        <strain evidence="1 2">CCAP 1055/1</strain>
    </source>
</reference>
<dbReference type="GeneID" id="7195972"/>
<accession>B7FNW6</accession>
<gene>
    <name evidence="1" type="ORF">PHATRDRAFT_42604</name>
</gene>
<sequence length="132" mass="14829">MTPNSAHAILSILHDQARQNNEPTTKTIAESMHNTIEDLSTEFAKESATIQINPPKRTNTWGEHNSVVMATMYGNRMTNCQDVREIYAECHAAHSKDNICKTAASYFSICMMGSRIEKDQSRLVSYQDSSQT</sequence>
<dbReference type="KEGG" id="pti:PHATRDRAFT_42604"/>
<dbReference type="RefSeq" id="XP_002177111.1">
    <property type="nucleotide sequence ID" value="XM_002177075.1"/>
</dbReference>
<organism evidence="1 2">
    <name type="scientific">Phaeodactylum tricornutum (strain CCAP 1055/1)</name>
    <dbReference type="NCBI Taxonomy" id="556484"/>
    <lineage>
        <taxon>Eukaryota</taxon>
        <taxon>Sar</taxon>
        <taxon>Stramenopiles</taxon>
        <taxon>Ochrophyta</taxon>
        <taxon>Bacillariophyta</taxon>
        <taxon>Bacillariophyceae</taxon>
        <taxon>Bacillariophycidae</taxon>
        <taxon>Naviculales</taxon>
        <taxon>Phaeodactylaceae</taxon>
        <taxon>Phaeodactylum</taxon>
    </lineage>
</organism>
<dbReference type="Proteomes" id="UP000000759">
    <property type="component" value="Chromosome 1"/>
</dbReference>
<dbReference type="PaxDb" id="2850-Phatr42604"/>
<dbReference type="InParanoid" id="B7FNW6"/>
<reference evidence="2" key="2">
    <citation type="submission" date="2008-08" db="EMBL/GenBank/DDBJ databases">
        <authorList>
            <consortium name="Diatom Consortium"/>
            <person name="Grigoriev I."/>
            <person name="Grimwood J."/>
            <person name="Kuo A."/>
            <person name="Otillar R.P."/>
            <person name="Salamov A."/>
            <person name="Detter J.C."/>
            <person name="Lindquist E."/>
            <person name="Shapiro H."/>
            <person name="Lucas S."/>
            <person name="Glavina del Rio T."/>
            <person name="Pitluck S."/>
            <person name="Rokhsar D."/>
            <person name="Bowler C."/>
        </authorList>
    </citation>
    <scope>GENOME REANNOTATION</scope>
    <source>
        <strain evidence="2">CCAP 1055/1</strain>
    </source>
</reference>
<evidence type="ECO:0000313" key="1">
    <source>
        <dbReference type="EMBL" id="EEC51574.1"/>
    </source>
</evidence>